<name>A0A136LYH3_9BACT</name>
<dbReference type="STRING" id="1617426.TR69_WS6001000736"/>
<proteinExistence type="predicted"/>
<keyword evidence="2" id="KW-0689">Ribosomal protein</keyword>
<dbReference type="GO" id="GO:0003676">
    <property type="term" value="F:nucleic acid binding"/>
    <property type="evidence" value="ECO:0007669"/>
    <property type="project" value="InterPro"/>
</dbReference>
<organism evidence="2 3">
    <name type="scientific">candidate division WS6 bacterium OLB20</name>
    <dbReference type="NCBI Taxonomy" id="1617426"/>
    <lineage>
        <taxon>Bacteria</taxon>
        <taxon>Candidatus Dojkabacteria</taxon>
    </lineage>
</organism>
<dbReference type="Proteomes" id="UP000070457">
    <property type="component" value="Unassembled WGS sequence"/>
</dbReference>
<dbReference type="EMBL" id="JYNZ01000003">
    <property type="protein sequence ID" value="KXK26722.1"/>
    <property type="molecule type" value="Genomic_DNA"/>
</dbReference>
<dbReference type="PROSITE" id="PS50126">
    <property type="entry name" value="S1"/>
    <property type="match status" value="1"/>
</dbReference>
<gene>
    <name evidence="2" type="ORF">TR69_WS6001000736</name>
</gene>
<sequence>MATKNVDLQAQLAEYMDGLENPPRTFERGQIIKGDIVAISKGEMLVDIGGRAEGVVSGKEMKLEGEKLNKKSRR</sequence>
<dbReference type="Gene3D" id="2.40.50.140">
    <property type="entry name" value="Nucleic acid-binding proteins"/>
    <property type="match status" value="1"/>
</dbReference>
<feature type="domain" description="S1 motif" evidence="1">
    <location>
        <begin position="29"/>
        <end position="74"/>
    </location>
</feature>
<reference evidence="2 3" key="1">
    <citation type="submission" date="2015-02" db="EMBL/GenBank/DDBJ databases">
        <title>Improved understanding of the partial-nitritation anammox process through 23 genomes representing the majority of the microbial community.</title>
        <authorList>
            <person name="Speth D.R."/>
            <person name="In T Zandt M."/>
            <person name="Guerrero Cruz S."/>
            <person name="Jetten M.S."/>
            <person name="Dutilh B.E."/>
        </authorList>
    </citation>
    <scope>NUCLEOTIDE SEQUENCE [LARGE SCALE GENOMIC DNA]</scope>
    <source>
        <strain evidence="2">OLB20</strain>
    </source>
</reference>
<dbReference type="InterPro" id="IPR003029">
    <property type="entry name" value="S1_domain"/>
</dbReference>
<dbReference type="Pfam" id="PF00575">
    <property type="entry name" value="S1"/>
    <property type="match status" value="1"/>
</dbReference>
<keyword evidence="2" id="KW-0687">Ribonucleoprotein</keyword>
<dbReference type="InterPro" id="IPR012340">
    <property type="entry name" value="NA-bd_OB-fold"/>
</dbReference>
<comment type="caution">
    <text evidence="2">The sequence shown here is derived from an EMBL/GenBank/DDBJ whole genome shotgun (WGS) entry which is preliminary data.</text>
</comment>
<dbReference type="GO" id="GO:0005840">
    <property type="term" value="C:ribosome"/>
    <property type="evidence" value="ECO:0007669"/>
    <property type="project" value="UniProtKB-KW"/>
</dbReference>
<dbReference type="AlphaFoldDB" id="A0A136LYH3"/>
<evidence type="ECO:0000259" key="1">
    <source>
        <dbReference type="PROSITE" id="PS50126"/>
    </source>
</evidence>
<evidence type="ECO:0000313" key="3">
    <source>
        <dbReference type="Proteomes" id="UP000070457"/>
    </source>
</evidence>
<protein>
    <submittedName>
        <fullName evidence="2">30S ribosomal protein S1</fullName>
    </submittedName>
</protein>
<dbReference type="SUPFAM" id="SSF50249">
    <property type="entry name" value="Nucleic acid-binding proteins"/>
    <property type="match status" value="1"/>
</dbReference>
<accession>A0A136LYH3</accession>
<evidence type="ECO:0000313" key="2">
    <source>
        <dbReference type="EMBL" id="KXK26722.1"/>
    </source>
</evidence>